<keyword evidence="1" id="KW-0732">Signal</keyword>
<gene>
    <name evidence="2" type="ORF">K4G66_09935</name>
</gene>
<dbReference type="EMBL" id="CP120682">
    <property type="protein sequence ID" value="WKN39021.1"/>
    <property type="molecule type" value="Genomic_DNA"/>
</dbReference>
<evidence type="ECO:0000256" key="1">
    <source>
        <dbReference type="SAM" id="SignalP"/>
    </source>
</evidence>
<name>A0AA49GS62_9BACT</name>
<reference evidence="2" key="2">
    <citation type="journal article" date="2024" name="Antonie Van Leeuwenhoek">
        <title>Roseihalotalea indica gen. nov., sp. nov., a halophilic Bacteroidetes from mesopelagic Southwest Indian Ocean with higher carbohydrate metabolic potential.</title>
        <authorList>
            <person name="Chen B."/>
            <person name="Zhang M."/>
            <person name="Lin D."/>
            <person name="Ye J."/>
            <person name="Tang K."/>
        </authorList>
    </citation>
    <scope>NUCLEOTIDE SEQUENCE</scope>
    <source>
        <strain evidence="2">TK19036</strain>
    </source>
</reference>
<dbReference type="AlphaFoldDB" id="A0AA49GS62"/>
<sequence length="206" mass="24483">MKTFIIVATLLGMTSTTNYAQWNRTPEVSGAVYLSDGSELLTPFTYDEKKQVLWRENSSSFKVLTTFHVDSFFFYDPKLNWQRRFKKLNYQQRPQFFEVVARGPLEILRLRSPFDAPERVVTQDFDRQVLDYRFFVYQQGKLSTLNGYDISSIKETHPHVWREIRRYRRAQHFSFYKMHHKLQIIQKVNDLLSDEPSELLVAGGKP</sequence>
<feature type="chain" id="PRO_5041287545" description="DUF4105 domain-containing protein" evidence="1">
    <location>
        <begin position="21"/>
        <end position="206"/>
    </location>
</feature>
<reference evidence="2" key="1">
    <citation type="journal article" date="2023" name="Comput. Struct. Biotechnol. J.">
        <title>Discovery of a novel marine Bacteroidetes with a rich repertoire of carbohydrate-active enzymes.</title>
        <authorList>
            <person name="Chen B."/>
            <person name="Liu G."/>
            <person name="Chen Q."/>
            <person name="Wang H."/>
            <person name="Liu L."/>
            <person name="Tang K."/>
        </authorList>
    </citation>
    <scope>NUCLEOTIDE SEQUENCE</scope>
    <source>
        <strain evidence="2">TK19036</strain>
    </source>
</reference>
<evidence type="ECO:0008006" key="3">
    <source>
        <dbReference type="Google" id="ProtNLM"/>
    </source>
</evidence>
<evidence type="ECO:0000313" key="2">
    <source>
        <dbReference type="EMBL" id="WKN39021.1"/>
    </source>
</evidence>
<protein>
    <recommendedName>
        <fullName evidence="3">DUF4105 domain-containing protein</fullName>
    </recommendedName>
</protein>
<organism evidence="2">
    <name type="scientific">Roseihalotalea indica</name>
    <dbReference type="NCBI Taxonomy" id="2867963"/>
    <lineage>
        <taxon>Bacteria</taxon>
        <taxon>Pseudomonadati</taxon>
        <taxon>Bacteroidota</taxon>
        <taxon>Cytophagia</taxon>
        <taxon>Cytophagales</taxon>
        <taxon>Catalimonadaceae</taxon>
        <taxon>Roseihalotalea</taxon>
    </lineage>
</organism>
<accession>A0AA49GS62</accession>
<feature type="signal peptide" evidence="1">
    <location>
        <begin position="1"/>
        <end position="20"/>
    </location>
</feature>
<proteinExistence type="predicted"/>